<dbReference type="EMBL" id="JALJOR010000002">
    <property type="protein sequence ID" value="KAK9823835.1"/>
    <property type="molecule type" value="Genomic_DNA"/>
</dbReference>
<dbReference type="GO" id="GO:0019899">
    <property type="term" value="F:enzyme binding"/>
    <property type="evidence" value="ECO:0007669"/>
    <property type="project" value="UniProtKB-ARBA"/>
</dbReference>
<feature type="domain" description="PIN" evidence="15">
    <location>
        <begin position="52"/>
        <end position="171"/>
    </location>
</feature>
<evidence type="ECO:0000256" key="13">
    <source>
        <dbReference type="ARBA" id="ARBA00023242"/>
    </source>
</evidence>
<evidence type="ECO:0000256" key="8">
    <source>
        <dbReference type="ARBA" id="ARBA00022801"/>
    </source>
</evidence>
<keyword evidence="11" id="KW-0460">Magnesium</keyword>
<comment type="similarity">
    <text evidence="4 14">Belongs to the RNR ribonuclease family.</text>
</comment>
<dbReference type="CDD" id="cd09862">
    <property type="entry name" value="PIN_Rrp44-like"/>
    <property type="match status" value="1"/>
</dbReference>
<evidence type="ECO:0000256" key="7">
    <source>
        <dbReference type="ARBA" id="ARBA00022722"/>
    </source>
</evidence>
<dbReference type="Proteomes" id="UP001489004">
    <property type="component" value="Unassembled WGS sequence"/>
</dbReference>
<dbReference type="Pfam" id="PF17216">
    <property type="entry name" value="Rrp44_CSD1"/>
    <property type="match status" value="1"/>
</dbReference>
<evidence type="ECO:0000256" key="12">
    <source>
        <dbReference type="ARBA" id="ARBA00022884"/>
    </source>
</evidence>
<keyword evidence="8" id="KW-0378">Hydrolase</keyword>
<evidence type="ECO:0000256" key="10">
    <source>
        <dbReference type="ARBA" id="ARBA00022839"/>
    </source>
</evidence>
<keyword evidence="18" id="KW-1185">Reference proteome</keyword>
<evidence type="ECO:0000313" key="17">
    <source>
        <dbReference type="EMBL" id="KAK9823835.1"/>
    </source>
</evidence>
<dbReference type="InterPro" id="IPR029060">
    <property type="entry name" value="PIN-like_dom_sf"/>
</dbReference>
<dbReference type="InterPro" id="IPR002716">
    <property type="entry name" value="PIN_dom"/>
</dbReference>
<evidence type="ECO:0000256" key="2">
    <source>
        <dbReference type="ARBA" id="ARBA00004123"/>
    </source>
</evidence>
<keyword evidence="13" id="KW-0539">Nucleus</keyword>
<evidence type="ECO:0000256" key="6">
    <source>
        <dbReference type="ARBA" id="ARBA00022552"/>
    </source>
</evidence>
<dbReference type="InterPro" id="IPR022966">
    <property type="entry name" value="RNase_II/R_CS"/>
</dbReference>
<dbReference type="Pfam" id="PF13638">
    <property type="entry name" value="PIN_4"/>
    <property type="match status" value="1"/>
</dbReference>
<dbReference type="Pfam" id="PF17849">
    <property type="entry name" value="OB_Dis3"/>
    <property type="match status" value="1"/>
</dbReference>
<dbReference type="GO" id="GO:0004519">
    <property type="term" value="F:endonuclease activity"/>
    <property type="evidence" value="ECO:0007669"/>
    <property type="project" value="TreeGrafter"/>
</dbReference>
<dbReference type="PROSITE" id="PS01175">
    <property type="entry name" value="RIBONUCLEASE_II"/>
    <property type="match status" value="1"/>
</dbReference>
<dbReference type="SUPFAM" id="SSF88723">
    <property type="entry name" value="PIN domain-like"/>
    <property type="match status" value="1"/>
</dbReference>
<dbReference type="Gene3D" id="2.40.50.700">
    <property type="match status" value="1"/>
</dbReference>
<evidence type="ECO:0000259" key="15">
    <source>
        <dbReference type="SMART" id="SM00670"/>
    </source>
</evidence>
<dbReference type="Gene3D" id="2.40.50.690">
    <property type="match status" value="1"/>
</dbReference>
<evidence type="ECO:0000256" key="5">
    <source>
        <dbReference type="ARBA" id="ARBA00022490"/>
    </source>
</evidence>
<proteinExistence type="inferred from homology"/>
<dbReference type="Gene3D" id="2.40.50.140">
    <property type="entry name" value="Nucleic acid-binding proteins"/>
    <property type="match status" value="1"/>
</dbReference>
<evidence type="ECO:0000256" key="11">
    <source>
        <dbReference type="ARBA" id="ARBA00022842"/>
    </source>
</evidence>
<dbReference type="AlphaFoldDB" id="A0AAW1QRH2"/>
<dbReference type="PANTHER" id="PTHR23355">
    <property type="entry name" value="RIBONUCLEASE"/>
    <property type="match status" value="1"/>
</dbReference>
<sequence length="987" mass="109325">MLHKKAFIKKTRKGKIQQIVREHYLRDDIYSGTPWDPECDAGAAKLSKDAKHYLVADTNVVLSQMDFLEHAAVEDVIIMSVVLDEVRHRNQSVYQRLRSLCASPTRRFYVFANEHHRDTYIKQEPGESVNDRNDRAIRVATKWYMSRLEPASQADQVPEIILLTNDAENRSRAQSEGLTAISIQAYAKSRTECPELMDLVAAGNLEDEAETAASRAKHAKRARIYEDHRGMADITAGLKAGKYHQGTLRVSRYNPFEGWVGSESVGEDILISGRVAMNRAIEGDAVAIELLPEAEWRAASATLPKAGADGAPAEDAEGAEDMQEDGGHIMEVVPMDISEQPPELTAASKRPTGKVVGIIRRNWRTRGYCGSLQPQQRASARGSTASVLFCPVERRFPMIRLQTRQAEALADKRIVVVIDSWEADSHYPAGHYVRTLGTIGDRDTETEVLLIEHDINTSPFTPAVHACVPQLPWSVTPADLDDPNRQDLRHLPICSVDPPGCKDIDDALHVVELPNGNLELGVHIADVTHFLKPATAIDDEAASRATTTYLVQRRIDMLPKPLTEDICSLRADVERLAFSVVWEMTQSADVVSVRFTKSVIKSRAALTYAEAQSRIDDERLHDEISNSLRTMNRVARILRKRRADAGALSLASPEVKFEIDTETHDPLDVGIYQIREANQMVEEMMLLANVTVAEHTLRAFPACALLRRHPVPAPRQFDPLLRAAAAAGFSLDCSTSKMLAESLDKAVRADDAYFNKLVRIMATRCMTQAVYFGSGECDPPEYHHYGLAAPLYTHFTSPIRRYADVVVHRVLAASLGLAPLPETARDRDGVRSLTDNLNTRHHNAQMAGRASVELHTLIFFKDRVVVADARITKVRSNGLIIFVPKYGIEGPVYFTPKDAAASAKGGARAAIPKQPVSAAAAGSAPPESEYILDEEKQTVTSPDGKVCYTIFDKAAVRIAVEETHGQRRHLVLTLVDRNELPESEQMG</sequence>
<dbReference type="SMART" id="SM00670">
    <property type="entry name" value="PINc"/>
    <property type="match status" value="1"/>
</dbReference>
<dbReference type="PANTHER" id="PTHR23355:SF35">
    <property type="entry name" value="EXOSOME COMPLEX EXONUCLEASE RRP44"/>
    <property type="match status" value="1"/>
</dbReference>
<evidence type="ECO:0000256" key="4">
    <source>
        <dbReference type="ARBA" id="ARBA00005785"/>
    </source>
</evidence>
<dbReference type="InterPro" id="IPR033771">
    <property type="entry name" value="Rrp44_CSD1"/>
</dbReference>
<dbReference type="GO" id="GO:0016075">
    <property type="term" value="P:rRNA catabolic process"/>
    <property type="evidence" value="ECO:0007669"/>
    <property type="project" value="TreeGrafter"/>
</dbReference>
<reference evidence="17 18" key="1">
    <citation type="journal article" date="2024" name="Nat. Commun.">
        <title>Phylogenomics reveals the evolutionary origins of lichenization in chlorophyte algae.</title>
        <authorList>
            <person name="Puginier C."/>
            <person name="Libourel C."/>
            <person name="Otte J."/>
            <person name="Skaloud P."/>
            <person name="Haon M."/>
            <person name="Grisel S."/>
            <person name="Petersen M."/>
            <person name="Berrin J.G."/>
            <person name="Delaux P.M."/>
            <person name="Dal Grande F."/>
            <person name="Keller J."/>
        </authorList>
    </citation>
    <scope>NUCLEOTIDE SEQUENCE [LARGE SCALE GENOMIC DNA]</scope>
    <source>
        <strain evidence="17 18">SAG 2043</strain>
    </source>
</reference>
<dbReference type="GO" id="GO:0000175">
    <property type="term" value="F:3'-5'-RNA exonuclease activity"/>
    <property type="evidence" value="ECO:0007669"/>
    <property type="project" value="UniProtKB-ARBA"/>
</dbReference>
<feature type="domain" description="RNB" evidence="16">
    <location>
        <begin position="485"/>
        <end position="817"/>
    </location>
</feature>
<comment type="cofactor">
    <cofactor evidence="1">
        <name>Mg(2+)</name>
        <dbReference type="ChEBI" id="CHEBI:18420"/>
    </cofactor>
</comment>
<dbReference type="InterPro" id="IPR012340">
    <property type="entry name" value="NA-bd_OB-fold"/>
</dbReference>
<keyword evidence="6" id="KW-0698">rRNA processing</keyword>
<organism evidence="17 18">
    <name type="scientific">[Myrmecia] bisecta</name>
    <dbReference type="NCBI Taxonomy" id="41462"/>
    <lineage>
        <taxon>Eukaryota</taxon>
        <taxon>Viridiplantae</taxon>
        <taxon>Chlorophyta</taxon>
        <taxon>core chlorophytes</taxon>
        <taxon>Trebouxiophyceae</taxon>
        <taxon>Trebouxiales</taxon>
        <taxon>Trebouxiaceae</taxon>
        <taxon>Myrmecia</taxon>
    </lineage>
</organism>
<evidence type="ECO:0008006" key="19">
    <source>
        <dbReference type="Google" id="ProtNLM"/>
    </source>
</evidence>
<dbReference type="GO" id="GO:0000176">
    <property type="term" value="C:nuclear exosome (RNase complex)"/>
    <property type="evidence" value="ECO:0007669"/>
    <property type="project" value="TreeGrafter"/>
</dbReference>
<evidence type="ECO:0000259" key="16">
    <source>
        <dbReference type="SMART" id="SM00955"/>
    </source>
</evidence>
<evidence type="ECO:0000256" key="9">
    <source>
        <dbReference type="ARBA" id="ARBA00022835"/>
    </source>
</evidence>
<dbReference type="Pfam" id="PF17215">
    <property type="entry name" value="Rrp44_S1"/>
    <property type="match status" value="1"/>
</dbReference>
<keyword evidence="5" id="KW-0963">Cytoplasm</keyword>
<dbReference type="Pfam" id="PF00773">
    <property type="entry name" value="RNB"/>
    <property type="match status" value="1"/>
</dbReference>
<dbReference type="FunFam" id="2.40.50.700:FF:000004">
    <property type="entry name" value="Exosome complex exonuclease RRP44 homolog A"/>
    <property type="match status" value="1"/>
</dbReference>
<name>A0AAW1QRH2_9CHLO</name>
<dbReference type="InterPro" id="IPR050180">
    <property type="entry name" value="RNR_Ribonuclease"/>
</dbReference>
<dbReference type="InterPro" id="IPR041505">
    <property type="entry name" value="Dis3_CSD2"/>
</dbReference>
<evidence type="ECO:0000256" key="3">
    <source>
        <dbReference type="ARBA" id="ARBA00004496"/>
    </source>
</evidence>
<evidence type="ECO:0000256" key="14">
    <source>
        <dbReference type="RuleBase" id="RU003901"/>
    </source>
</evidence>
<keyword evidence="12" id="KW-0694">RNA-binding</keyword>
<dbReference type="InterPro" id="IPR001900">
    <property type="entry name" value="RNase_II/R"/>
</dbReference>
<dbReference type="FunFam" id="3.40.50.1010:FF:000021">
    <property type="entry name" value="DIS3-like exonuclease 1 isoform X1"/>
    <property type="match status" value="1"/>
</dbReference>
<dbReference type="Gene3D" id="3.40.50.1010">
    <property type="entry name" value="5'-nuclease"/>
    <property type="match status" value="1"/>
</dbReference>
<protein>
    <recommendedName>
        <fullName evidence="19">Exosome complex exonuclease RRP44</fullName>
    </recommendedName>
</protein>
<dbReference type="SMART" id="SM00955">
    <property type="entry name" value="RNB"/>
    <property type="match status" value="1"/>
</dbReference>
<evidence type="ECO:0000313" key="18">
    <source>
        <dbReference type="Proteomes" id="UP001489004"/>
    </source>
</evidence>
<keyword evidence="9" id="KW-0271">Exosome</keyword>
<dbReference type="SUPFAM" id="SSF50249">
    <property type="entry name" value="Nucleic acid-binding proteins"/>
    <property type="match status" value="3"/>
</dbReference>
<evidence type="ECO:0000256" key="1">
    <source>
        <dbReference type="ARBA" id="ARBA00001946"/>
    </source>
</evidence>
<dbReference type="GO" id="GO:0006364">
    <property type="term" value="P:rRNA processing"/>
    <property type="evidence" value="ECO:0007669"/>
    <property type="project" value="UniProtKB-KW"/>
</dbReference>
<dbReference type="InterPro" id="IPR033770">
    <property type="entry name" value="RRP44_S1"/>
</dbReference>
<dbReference type="GO" id="GO:0071031">
    <property type="term" value="P:nuclear mRNA surveillance of mRNA 3'-end processing"/>
    <property type="evidence" value="ECO:0007669"/>
    <property type="project" value="TreeGrafter"/>
</dbReference>
<dbReference type="GO" id="GO:0000177">
    <property type="term" value="C:cytoplasmic exosome (RNase complex)"/>
    <property type="evidence" value="ECO:0007669"/>
    <property type="project" value="TreeGrafter"/>
</dbReference>
<accession>A0AAW1QRH2</accession>
<comment type="caution">
    <text evidence="17">The sequence shown here is derived from an EMBL/GenBank/DDBJ whole genome shotgun (WGS) entry which is preliminary data.</text>
</comment>
<keyword evidence="7" id="KW-0540">Nuclease</keyword>
<comment type="subcellular location">
    <subcellularLocation>
        <location evidence="3">Cytoplasm</location>
    </subcellularLocation>
    <subcellularLocation>
        <location evidence="2">Nucleus</location>
    </subcellularLocation>
</comment>
<keyword evidence="10" id="KW-0269">Exonuclease</keyword>
<dbReference type="GO" id="GO:0003723">
    <property type="term" value="F:RNA binding"/>
    <property type="evidence" value="ECO:0007669"/>
    <property type="project" value="UniProtKB-KW"/>
</dbReference>
<gene>
    <name evidence="17" type="ORF">WJX72_005833</name>
</gene>